<evidence type="ECO:0000313" key="1">
    <source>
        <dbReference type="EMBL" id="KFF24638.1"/>
    </source>
</evidence>
<gene>
    <name evidence="1" type="ORF">IW16_20200</name>
</gene>
<proteinExistence type="predicted"/>
<organism evidence="1 2">
    <name type="scientific">Chryseobacterium vrystaatense</name>
    <dbReference type="NCBI Taxonomy" id="307480"/>
    <lineage>
        <taxon>Bacteria</taxon>
        <taxon>Pseudomonadati</taxon>
        <taxon>Bacteroidota</taxon>
        <taxon>Flavobacteriia</taxon>
        <taxon>Flavobacteriales</taxon>
        <taxon>Weeksellaceae</taxon>
        <taxon>Chryseobacterium group</taxon>
        <taxon>Chryseobacterium</taxon>
    </lineage>
</organism>
<keyword evidence="2" id="KW-1185">Reference proteome</keyword>
<name>A0ABR4UJ56_9FLAO</name>
<reference evidence="1 2" key="1">
    <citation type="submission" date="2014-07" db="EMBL/GenBank/DDBJ databases">
        <title>Genome of Chryseobacterium vrystaatense LMG 22846.</title>
        <authorList>
            <person name="Pipes S.E."/>
            <person name="Stropko S.J."/>
            <person name="Newman J.D."/>
        </authorList>
    </citation>
    <scope>NUCLEOTIDE SEQUENCE [LARGE SCALE GENOMIC DNA]</scope>
    <source>
        <strain evidence="1 2">LMG 22846</strain>
    </source>
</reference>
<dbReference type="EMBL" id="JPRI01000008">
    <property type="protein sequence ID" value="KFF24638.1"/>
    <property type="molecule type" value="Genomic_DNA"/>
</dbReference>
<comment type="caution">
    <text evidence="1">The sequence shown here is derived from an EMBL/GenBank/DDBJ whole genome shotgun (WGS) entry which is preliminary data.</text>
</comment>
<protein>
    <submittedName>
        <fullName evidence="1">Uncharacterized protein</fullName>
    </submittedName>
</protein>
<evidence type="ECO:0000313" key="2">
    <source>
        <dbReference type="Proteomes" id="UP000028719"/>
    </source>
</evidence>
<dbReference type="Proteomes" id="UP000028719">
    <property type="component" value="Unassembled WGS sequence"/>
</dbReference>
<accession>A0ABR4UJ56</accession>
<sequence length="173" mass="20305">MSCSKEKNKNEKWLTFSVDENLKHNKIFRQMSSENEIQMMIDSEPPLTKRTTKLIYDGSNEYICNPMLWRKSDTVNVNIVYYSGFTSVGFNIAVYENKFDISPFSEDDVINDNDKPSNFKNTKQKLVLNQSKYKLNDSIYGYFEFEKTEHDRFGNSMPHQGKGYFRGKIAQIQ</sequence>